<dbReference type="GO" id="GO:0009626">
    <property type="term" value="P:plant-type hypersensitive response"/>
    <property type="evidence" value="ECO:0007669"/>
    <property type="project" value="TreeGrafter"/>
</dbReference>
<evidence type="ECO:0000313" key="1">
    <source>
        <dbReference type="EMBL" id="KOM55459.1"/>
    </source>
</evidence>
<name>A0A0L9VL74_PHAAN</name>
<gene>
    <name evidence="1" type="ORF">LR48_Vigan10g135100</name>
</gene>
<evidence type="ECO:0000313" key="2">
    <source>
        <dbReference type="Proteomes" id="UP000053144"/>
    </source>
</evidence>
<dbReference type="STRING" id="3914.A0A0L9VL74"/>
<sequence length="134" mass="14769">MMLTSFVRQHSSNLPPGGLRRHLEDLGDFLFSDVRSPSLLQGKTADGKQKVPEMPSLDDLQNFLEFQIPRQWALNSSGGVYIVTENGNTGPPKQALIALNSGVYPDDPPVLVHSGKLLKYVETAEVVRGPHDYL</sequence>
<dbReference type="PANTHER" id="PTHR33199:SF2">
    <property type="entry name" value="OS02G0475300 PROTEIN"/>
    <property type="match status" value="1"/>
</dbReference>
<dbReference type="AlphaFoldDB" id="A0A0L9VL74"/>
<dbReference type="Gramene" id="KOM55459">
    <property type="protein sequence ID" value="KOM55459"/>
    <property type="gene ID" value="LR48_Vigan10g135100"/>
</dbReference>
<proteinExistence type="predicted"/>
<dbReference type="GO" id="GO:2000031">
    <property type="term" value="P:regulation of salicylic acid mediated signaling pathway"/>
    <property type="evidence" value="ECO:0007669"/>
    <property type="project" value="InterPro"/>
</dbReference>
<dbReference type="InterPro" id="IPR044663">
    <property type="entry name" value="CAD1/NSL1-like"/>
</dbReference>
<dbReference type="PANTHER" id="PTHR33199">
    <property type="entry name" value="MACPF DOMAIN-CONTAINING PROTEIN CAD1"/>
    <property type="match status" value="1"/>
</dbReference>
<reference evidence="2" key="1">
    <citation type="journal article" date="2015" name="Proc. Natl. Acad. Sci. U.S.A.">
        <title>Genome sequencing of adzuki bean (Vigna angularis) provides insight into high starch and low fat accumulation and domestication.</title>
        <authorList>
            <person name="Yang K."/>
            <person name="Tian Z."/>
            <person name="Chen C."/>
            <person name="Luo L."/>
            <person name="Zhao B."/>
            <person name="Wang Z."/>
            <person name="Yu L."/>
            <person name="Li Y."/>
            <person name="Sun Y."/>
            <person name="Li W."/>
            <person name="Chen Y."/>
            <person name="Li Y."/>
            <person name="Zhang Y."/>
            <person name="Ai D."/>
            <person name="Zhao J."/>
            <person name="Shang C."/>
            <person name="Ma Y."/>
            <person name="Wu B."/>
            <person name="Wang M."/>
            <person name="Gao L."/>
            <person name="Sun D."/>
            <person name="Zhang P."/>
            <person name="Guo F."/>
            <person name="Wang W."/>
            <person name="Li Y."/>
            <person name="Wang J."/>
            <person name="Varshney R.K."/>
            <person name="Wang J."/>
            <person name="Ling H.Q."/>
            <person name="Wan P."/>
        </authorList>
    </citation>
    <scope>NUCLEOTIDE SEQUENCE</scope>
    <source>
        <strain evidence="2">cv. Jingnong 6</strain>
    </source>
</reference>
<dbReference type="GO" id="GO:0005886">
    <property type="term" value="C:plasma membrane"/>
    <property type="evidence" value="ECO:0007669"/>
    <property type="project" value="TreeGrafter"/>
</dbReference>
<protein>
    <submittedName>
        <fullName evidence="1">Uncharacterized protein</fullName>
    </submittedName>
</protein>
<accession>A0A0L9VL74</accession>
<organism evidence="1 2">
    <name type="scientific">Phaseolus angularis</name>
    <name type="common">Azuki bean</name>
    <name type="synonym">Vigna angularis</name>
    <dbReference type="NCBI Taxonomy" id="3914"/>
    <lineage>
        <taxon>Eukaryota</taxon>
        <taxon>Viridiplantae</taxon>
        <taxon>Streptophyta</taxon>
        <taxon>Embryophyta</taxon>
        <taxon>Tracheophyta</taxon>
        <taxon>Spermatophyta</taxon>
        <taxon>Magnoliopsida</taxon>
        <taxon>eudicotyledons</taxon>
        <taxon>Gunneridae</taxon>
        <taxon>Pentapetalae</taxon>
        <taxon>rosids</taxon>
        <taxon>fabids</taxon>
        <taxon>Fabales</taxon>
        <taxon>Fabaceae</taxon>
        <taxon>Papilionoideae</taxon>
        <taxon>50 kb inversion clade</taxon>
        <taxon>NPAAA clade</taxon>
        <taxon>indigoferoid/millettioid clade</taxon>
        <taxon>Phaseoleae</taxon>
        <taxon>Vigna</taxon>
    </lineage>
</organism>
<dbReference type="Proteomes" id="UP000053144">
    <property type="component" value="Chromosome 10"/>
</dbReference>
<dbReference type="EMBL" id="CM003380">
    <property type="protein sequence ID" value="KOM55459.1"/>
    <property type="molecule type" value="Genomic_DNA"/>
</dbReference>